<dbReference type="Proteomes" id="UP000054359">
    <property type="component" value="Unassembled WGS sequence"/>
</dbReference>
<dbReference type="PROSITE" id="PS51257">
    <property type="entry name" value="PROKAR_LIPOPROTEIN"/>
    <property type="match status" value="1"/>
</dbReference>
<evidence type="ECO:0000313" key="2">
    <source>
        <dbReference type="Proteomes" id="UP000054359"/>
    </source>
</evidence>
<accession>A0A087SUY2</accession>
<evidence type="ECO:0000313" key="1">
    <source>
        <dbReference type="EMBL" id="KFM56671.1"/>
    </source>
</evidence>
<reference evidence="1 2" key="1">
    <citation type="submission" date="2013-11" db="EMBL/GenBank/DDBJ databases">
        <title>Genome sequencing of Stegodyphus mimosarum.</title>
        <authorList>
            <person name="Bechsgaard J."/>
        </authorList>
    </citation>
    <scope>NUCLEOTIDE SEQUENCE [LARGE SCALE GENOMIC DNA]</scope>
</reference>
<feature type="non-terminal residue" evidence="1">
    <location>
        <position position="36"/>
    </location>
</feature>
<proteinExistence type="predicted"/>
<organism evidence="1 2">
    <name type="scientific">Stegodyphus mimosarum</name>
    <name type="common">African social velvet spider</name>
    <dbReference type="NCBI Taxonomy" id="407821"/>
    <lineage>
        <taxon>Eukaryota</taxon>
        <taxon>Metazoa</taxon>
        <taxon>Ecdysozoa</taxon>
        <taxon>Arthropoda</taxon>
        <taxon>Chelicerata</taxon>
        <taxon>Arachnida</taxon>
        <taxon>Araneae</taxon>
        <taxon>Araneomorphae</taxon>
        <taxon>Entelegynae</taxon>
        <taxon>Eresoidea</taxon>
        <taxon>Eresidae</taxon>
        <taxon>Stegodyphus</taxon>
    </lineage>
</organism>
<protein>
    <submittedName>
        <fullName evidence="1">Uncharacterized protein</fullName>
    </submittedName>
</protein>
<sequence length="36" mass="3994">MTHTRNNVADIFCHVNFLGSCFGSDFFVSDLSGILK</sequence>
<dbReference type="AlphaFoldDB" id="A0A087SUY2"/>
<name>A0A087SUY2_STEMI</name>
<dbReference type="EMBL" id="KK112077">
    <property type="protein sequence ID" value="KFM56671.1"/>
    <property type="molecule type" value="Genomic_DNA"/>
</dbReference>
<gene>
    <name evidence="1" type="ORF">X975_17472</name>
</gene>
<keyword evidence="2" id="KW-1185">Reference proteome</keyword>